<evidence type="ECO:0000259" key="2">
    <source>
        <dbReference type="Pfam" id="PF13193"/>
    </source>
</evidence>
<evidence type="ECO:0000259" key="1">
    <source>
        <dbReference type="Pfam" id="PF00501"/>
    </source>
</evidence>
<dbReference type="EMBL" id="CP003169">
    <property type="protein sequence ID" value="AEV76627.1"/>
    <property type="molecule type" value="Genomic_DNA"/>
</dbReference>
<dbReference type="SUPFAM" id="SSF56801">
    <property type="entry name" value="Acetyl-CoA synthetase-like"/>
    <property type="match status" value="1"/>
</dbReference>
<dbReference type="HOGENOM" id="CLU_000022_59_0_11"/>
<evidence type="ECO:0000313" key="3">
    <source>
        <dbReference type="EMBL" id="AEV76627.1"/>
    </source>
</evidence>
<sequence>MQLRDHAGSTKAAVLLAPSGTVVTFADLEARANRMAHFLRRAGLAPGDTIAVLMENNEHIHAAMWAARRSGLYYTLVNTHLSAAEVAYIVTDSGAKAVLSSSAMRPLCEQLSTSELAAAVVVDDDLDGWQRYPDCVAGEPETPIADECDGLLLQYSAGSTGRPKGIRRPLSSASPKLTTPVFEALGVTEDAVYLSPAPTYHTAPAMWTMAAQAVGATTVVMERFDAELTLESIERYGVTHAQFVPSMFVRMLRLPHKTRRRYDLSSLQRVVHAAAPCPPDIKRQMIDWWGPIVDEYYGSSEGAGISFIRAEEWLERPGSVGKPMLGEPHILDEHGIELPVGEIGEIFYGGGYPFEYLNDQAQTMNSRSAEGWVTVGDVGYVDGDGYLYLTDRRNHMIISGGVNIYPQETENMLISHPLVVDAAVFGIPDDVMGQAVKAVVQLTDPARASADLAADLMTWLRDRLAHYKCPRSISFEAQLPRTDAGKLYKQRLIDKYS</sequence>
<dbReference type="PANTHER" id="PTHR24096">
    <property type="entry name" value="LONG-CHAIN-FATTY-ACID--COA LIGASE"/>
    <property type="match status" value="1"/>
</dbReference>
<dbReference type="Gene3D" id="3.30.300.30">
    <property type="match status" value="1"/>
</dbReference>
<dbReference type="InterPro" id="IPR042099">
    <property type="entry name" value="ANL_N_sf"/>
</dbReference>
<feature type="domain" description="AMP-binding enzyme C-terminal" evidence="2">
    <location>
        <begin position="408"/>
        <end position="486"/>
    </location>
</feature>
<keyword evidence="3" id="KW-0436">Ligase</keyword>
<dbReference type="InterPro" id="IPR000873">
    <property type="entry name" value="AMP-dep_synth/lig_dom"/>
</dbReference>
<organism evidence="3 4">
    <name type="scientific">Mycolicibacterium rhodesiae (strain NBB3)</name>
    <name type="common">Mycobacterium rhodesiae</name>
    <dbReference type="NCBI Taxonomy" id="710685"/>
    <lineage>
        <taxon>Bacteria</taxon>
        <taxon>Bacillati</taxon>
        <taxon>Actinomycetota</taxon>
        <taxon>Actinomycetes</taxon>
        <taxon>Mycobacteriales</taxon>
        <taxon>Mycobacteriaceae</taxon>
        <taxon>Mycolicibacterium</taxon>
    </lineage>
</organism>
<dbReference type="RefSeq" id="WP_014214364.1">
    <property type="nucleotide sequence ID" value="NC_016604.1"/>
</dbReference>
<dbReference type="OrthoDB" id="9803968at2"/>
<dbReference type="STRING" id="710685.MycrhN_6167"/>
<dbReference type="PANTHER" id="PTHR24096:SF323">
    <property type="entry name" value="BLR3536 PROTEIN"/>
    <property type="match status" value="1"/>
</dbReference>
<reference evidence="3 4" key="1">
    <citation type="submission" date="2011-12" db="EMBL/GenBank/DDBJ databases">
        <title>Complete sequence of Mycobacterium rhodesiae NBB3.</title>
        <authorList>
            <consortium name="US DOE Joint Genome Institute"/>
            <person name="Lucas S."/>
            <person name="Han J."/>
            <person name="Lapidus A."/>
            <person name="Cheng J.-F."/>
            <person name="Goodwin L."/>
            <person name="Pitluck S."/>
            <person name="Peters L."/>
            <person name="Mikhailova N."/>
            <person name="Gu W."/>
            <person name="Detter J.C."/>
            <person name="Han C."/>
            <person name="Tapia R."/>
            <person name="Land M."/>
            <person name="Hauser L."/>
            <person name="Kyrpides N."/>
            <person name="Ivanova N."/>
            <person name="Pagani I."/>
            <person name="Mattes T."/>
            <person name="Holmes A."/>
            <person name="Rutledge P."/>
            <person name="Paulsen I."/>
            <person name="Coleman N."/>
            <person name="Woyke T."/>
        </authorList>
    </citation>
    <scope>NUCLEOTIDE SEQUENCE [LARGE SCALE GENOMIC DNA]</scope>
    <source>
        <strain evidence="3 4">NBB3</strain>
    </source>
</reference>
<gene>
    <name evidence="3" type="ordered locus">MycrhN_6167</name>
</gene>
<dbReference type="NCBIfam" id="NF038341">
    <property type="entry name" value="ligase_FadD4"/>
    <property type="match status" value="1"/>
</dbReference>
<dbReference type="InterPro" id="IPR020845">
    <property type="entry name" value="AMP-binding_CS"/>
</dbReference>
<dbReference type="InterPro" id="IPR025110">
    <property type="entry name" value="AMP-bd_C"/>
</dbReference>
<dbReference type="Gene3D" id="3.40.50.12780">
    <property type="entry name" value="N-terminal domain of ligase-like"/>
    <property type="match status" value="1"/>
</dbReference>
<dbReference type="Pfam" id="PF13193">
    <property type="entry name" value="AMP-binding_C"/>
    <property type="match status" value="1"/>
</dbReference>
<dbReference type="KEGG" id="mrh:MycrhN_6167"/>
<keyword evidence="4" id="KW-1185">Reference proteome</keyword>
<dbReference type="GO" id="GO:0016405">
    <property type="term" value="F:CoA-ligase activity"/>
    <property type="evidence" value="ECO:0007669"/>
    <property type="project" value="TreeGrafter"/>
</dbReference>
<dbReference type="Proteomes" id="UP000005442">
    <property type="component" value="Chromosome"/>
</dbReference>
<dbReference type="AlphaFoldDB" id="G8RTR4"/>
<dbReference type="InterPro" id="IPR045851">
    <property type="entry name" value="AMP-bd_C_sf"/>
</dbReference>
<evidence type="ECO:0000313" key="4">
    <source>
        <dbReference type="Proteomes" id="UP000005442"/>
    </source>
</evidence>
<name>G8RTR4_MYCRN</name>
<dbReference type="PATRIC" id="fig|710685.3.peg.6191"/>
<accession>G8RTR4</accession>
<feature type="domain" description="AMP-dependent synthetase/ligase" evidence="1">
    <location>
        <begin position="12"/>
        <end position="350"/>
    </location>
</feature>
<dbReference type="PROSITE" id="PS00455">
    <property type="entry name" value="AMP_BINDING"/>
    <property type="match status" value="1"/>
</dbReference>
<dbReference type="Pfam" id="PF00501">
    <property type="entry name" value="AMP-binding"/>
    <property type="match status" value="1"/>
</dbReference>
<dbReference type="eggNOG" id="COG0318">
    <property type="taxonomic scope" value="Bacteria"/>
</dbReference>
<proteinExistence type="predicted"/>
<protein>
    <submittedName>
        <fullName evidence="3">Acyl-CoA synthetase (AMP-forming)/AMP-acid ligase II</fullName>
    </submittedName>
</protein>